<dbReference type="CDD" id="cd00381">
    <property type="entry name" value="IMPDH"/>
    <property type="match status" value="1"/>
</dbReference>
<feature type="binding site" evidence="13 15">
    <location>
        <begin position="381"/>
        <end position="382"/>
    </location>
    <ligand>
        <name>IMP</name>
        <dbReference type="ChEBI" id="CHEBI:58053"/>
    </ligand>
</feature>
<evidence type="ECO:0000256" key="11">
    <source>
        <dbReference type="ARBA" id="ARBA00023122"/>
    </source>
</evidence>
<feature type="binding site" evidence="13 15">
    <location>
        <position position="323"/>
    </location>
    <ligand>
        <name>IMP</name>
        <dbReference type="ChEBI" id="CHEBI:58053"/>
    </ligand>
</feature>
<evidence type="ECO:0000256" key="19">
    <source>
        <dbReference type="RuleBase" id="RU003927"/>
    </source>
</evidence>
<feature type="binding site" evidence="13 15">
    <location>
        <begin position="405"/>
        <end position="409"/>
    </location>
    <ligand>
        <name>IMP</name>
        <dbReference type="ChEBI" id="CHEBI:58053"/>
    </ligand>
</feature>
<comment type="catalytic activity">
    <reaction evidence="12 13 20">
        <text>IMP + NAD(+) + H2O = XMP + NADH + H(+)</text>
        <dbReference type="Rhea" id="RHEA:11708"/>
        <dbReference type="ChEBI" id="CHEBI:15377"/>
        <dbReference type="ChEBI" id="CHEBI:15378"/>
        <dbReference type="ChEBI" id="CHEBI:57464"/>
        <dbReference type="ChEBI" id="CHEBI:57540"/>
        <dbReference type="ChEBI" id="CHEBI:57945"/>
        <dbReference type="ChEBI" id="CHEBI:58053"/>
        <dbReference type="EC" id="1.1.1.205"/>
    </reaction>
</comment>
<feature type="binding site" evidence="13">
    <location>
        <position position="269"/>
    </location>
    <ligand>
        <name>NAD(+)</name>
        <dbReference type="ChEBI" id="CHEBI:57540"/>
    </ligand>
</feature>
<feature type="domain" description="CBS" evidence="21">
    <location>
        <begin position="115"/>
        <end position="171"/>
    </location>
</feature>
<dbReference type="UniPathway" id="UPA00601">
    <property type="reaction ID" value="UER00295"/>
</dbReference>
<comment type="subunit">
    <text evidence="3 13">Homotetramer.</text>
</comment>
<dbReference type="HAMAP" id="MF_01964">
    <property type="entry name" value="IMPDH"/>
    <property type="match status" value="1"/>
</dbReference>
<dbReference type="PANTHER" id="PTHR11911:SF111">
    <property type="entry name" value="INOSINE-5'-MONOPHOSPHATE DEHYDROGENASE"/>
    <property type="match status" value="1"/>
</dbReference>
<evidence type="ECO:0000256" key="9">
    <source>
        <dbReference type="ARBA" id="ARBA00023002"/>
    </source>
</evidence>
<feature type="binding site" evidence="13 15">
    <location>
        <position position="438"/>
    </location>
    <ligand>
        <name>IMP</name>
        <dbReference type="ChEBI" id="CHEBI:58053"/>
    </ligand>
</feature>
<keyword evidence="9 13" id="KW-0560">Oxidoreductase</keyword>
<evidence type="ECO:0000256" key="15">
    <source>
        <dbReference type="PIRSR" id="PIRSR000130-2"/>
    </source>
</evidence>
<evidence type="ECO:0000256" key="12">
    <source>
        <dbReference type="ARBA" id="ARBA00048028"/>
    </source>
</evidence>
<evidence type="ECO:0000259" key="21">
    <source>
        <dbReference type="PROSITE" id="PS51371"/>
    </source>
</evidence>
<dbReference type="CDD" id="cd04601">
    <property type="entry name" value="CBS_pair_IMPDH"/>
    <property type="match status" value="1"/>
</dbReference>
<dbReference type="GO" id="GO:0006183">
    <property type="term" value="P:GTP biosynthetic process"/>
    <property type="evidence" value="ECO:0007669"/>
    <property type="project" value="TreeGrafter"/>
</dbReference>
<name>A0A7C1XH27_THERO</name>
<dbReference type="InterPro" id="IPR000644">
    <property type="entry name" value="CBS_dom"/>
</dbReference>
<feature type="binding site" evidence="13">
    <location>
        <position position="493"/>
    </location>
    <ligand>
        <name>K(+)</name>
        <dbReference type="ChEBI" id="CHEBI:29103"/>
        <note>ligand shared between two tetrameric partners</note>
    </ligand>
</feature>
<feature type="binding site" description="in other chain" evidence="13 17">
    <location>
        <position position="320"/>
    </location>
    <ligand>
        <name>K(+)</name>
        <dbReference type="ChEBI" id="CHEBI:29103"/>
        <note>ligand shared between two tetrameric partners</note>
    </ligand>
</feature>
<dbReference type="PANTHER" id="PTHR11911">
    <property type="entry name" value="INOSINE-5-MONOPHOSPHATE DEHYDROGENASE RELATED"/>
    <property type="match status" value="1"/>
</dbReference>
<feature type="binding site" evidence="13 16">
    <location>
        <begin position="318"/>
        <end position="320"/>
    </location>
    <ligand>
        <name>NAD(+)</name>
        <dbReference type="ChEBI" id="CHEBI:57540"/>
    </ligand>
</feature>
<dbReference type="SMART" id="SM00116">
    <property type="entry name" value="CBS"/>
    <property type="match status" value="2"/>
</dbReference>
<keyword evidence="8 13" id="KW-0630">Potassium</keyword>
<proteinExistence type="inferred from homology"/>
<keyword evidence="6 13" id="KW-0332">GMP biosynthesis</keyword>
<comment type="cofactor">
    <cofactor evidence="1 13">
        <name>K(+)</name>
        <dbReference type="ChEBI" id="CHEBI:29103"/>
    </cofactor>
</comment>
<dbReference type="InterPro" id="IPR005990">
    <property type="entry name" value="IMP_DH"/>
</dbReference>
<dbReference type="PROSITE" id="PS00487">
    <property type="entry name" value="IMP_DH_GMP_RED"/>
    <property type="match status" value="1"/>
</dbReference>
<dbReference type="PROSITE" id="PS51371">
    <property type="entry name" value="CBS"/>
    <property type="match status" value="2"/>
</dbReference>
<dbReference type="AlphaFoldDB" id="A0A7C1XH27"/>
<accession>A0A7C1XH27</accession>
<evidence type="ECO:0000256" key="17">
    <source>
        <dbReference type="PIRSR" id="PIRSR000130-4"/>
    </source>
</evidence>
<comment type="pathway">
    <text evidence="13 20">Purine metabolism; XMP biosynthesis via de novo pathway; XMP from IMP: step 1/1.</text>
</comment>
<evidence type="ECO:0000256" key="14">
    <source>
        <dbReference type="PIRSR" id="PIRSR000130-1"/>
    </source>
</evidence>
<comment type="caution">
    <text evidence="22">The sequence shown here is derived from an EMBL/GenBank/DDBJ whole genome shotgun (WGS) entry which is preliminary data.</text>
</comment>
<evidence type="ECO:0000256" key="4">
    <source>
        <dbReference type="ARBA" id="ARBA00022723"/>
    </source>
</evidence>
<dbReference type="GO" id="GO:0003938">
    <property type="term" value="F:IMP dehydrogenase activity"/>
    <property type="evidence" value="ECO:0007669"/>
    <property type="project" value="UniProtKB-UniRule"/>
</dbReference>
<comment type="similarity">
    <text evidence="2 13 19">Belongs to the IMPDH/GMPR family.</text>
</comment>
<reference evidence="22" key="1">
    <citation type="journal article" date="2020" name="mSystems">
        <title>Genome- and Community-Level Interaction Insights into Carbon Utilization and Element Cycling Functions of Hydrothermarchaeota in Hydrothermal Sediment.</title>
        <authorList>
            <person name="Zhou Z."/>
            <person name="Liu Y."/>
            <person name="Xu W."/>
            <person name="Pan J."/>
            <person name="Luo Z.H."/>
            <person name="Li M."/>
        </authorList>
    </citation>
    <scope>NUCLEOTIDE SEQUENCE [LARGE SCALE GENOMIC DNA]</scope>
    <source>
        <strain evidence="22">SpSt-222</strain>
    </source>
</reference>
<comment type="function">
    <text evidence="13">Catalyzes the conversion of inosine 5'-phosphate (IMP) to xanthosine 5'-phosphate (XMP), the first committed and rate-limiting step in the de novo synthesis of guanine nucleotides, and therefore plays an important role in the regulation of cell growth.</text>
</comment>
<evidence type="ECO:0000256" key="13">
    <source>
        <dbReference type="HAMAP-Rule" id="MF_01964"/>
    </source>
</evidence>
<dbReference type="EC" id="1.1.1.205" evidence="13 20"/>
<dbReference type="InterPro" id="IPR015875">
    <property type="entry name" value="IMP_DH/GMP_Rdtase_CS"/>
</dbReference>
<feature type="binding site" description="in other chain" evidence="13 17">
    <location>
        <position position="325"/>
    </location>
    <ligand>
        <name>K(+)</name>
        <dbReference type="ChEBI" id="CHEBI:29103"/>
        <note>ligand shared between two tetrameric partners</note>
    </ligand>
</feature>
<feature type="binding site" evidence="13">
    <location>
        <position position="494"/>
    </location>
    <ligand>
        <name>K(+)</name>
        <dbReference type="ChEBI" id="CHEBI:29103"/>
        <note>ligand shared between two tetrameric partners</note>
    </ligand>
</feature>
<organism evidence="22">
    <name type="scientific">Thermomicrobium roseum</name>
    <dbReference type="NCBI Taxonomy" id="500"/>
    <lineage>
        <taxon>Bacteria</taxon>
        <taxon>Pseudomonadati</taxon>
        <taxon>Thermomicrobiota</taxon>
        <taxon>Thermomicrobia</taxon>
        <taxon>Thermomicrobiales</taxon>
        <taxon>Thermomicrobiaceae</taxon>
        <taxon>Thermomicrobium</taxon>
    </lineage>
</organism>
<feature type="binding site" evidence="16">
    <location>
        <begin position="269"/>
        <end position="271"/>
    </location>
    <ligand>
        <name>NAD(+)</name>
        <dbReference type="ChEBI" id="CHEBI:57540"/>
    </ligand>
</feature>
<evidence type="ECO:0000256" key="2">
    <source>
        <dbReference type="ARBA" id="ARBA00005502"/>
    </source>
</evidence>
<dbReference type="SMART" id="SM01240">
    <property type="entry name" value="IMPDH"/>
    <property type="match status" value="1"/>
</dbReference>
<dbReference type="PIRSF" id="PIRSF000130">
    <property type="entry name" value="IMPDH"/>
    <property type="match status" value="1"/>
</dbReference>
<keyword evidence="4 13" id="KW-0479">Metal-binding</keyword>
<keyword evidence="11 18" id="KW-0129">CBS domain</keyword>
<dbReference type="GO" id="GO:0006177">
    <property type="term" value="P:GMP biosynthetic process"/>
    <property type="evidence" value="ECO:0007669"/>
    <property type="project" value="UniProtKB-UniRule"/>
</dbReference>
<keyword evidence="5" id="KW-0677">Repeat</keyword>
<dbReference type="Gene3D" id="3.20.20.70">
    <property type="entry name" value="Aldolase class I"/>
    <property type="match status" value="1"/>
</dbReference>
<dbReference type="EMBL" id="DSJL01000011">
    <property type="protein sequence ID" value="HEF65631.1"/>
    <property type="molecule type" value="Genomic_DNA"/>
</dbReference>
<feature type="active site" description="Thioimidate intermediate" evidence="13 14">
    <location>
        <position position="325"/>
    </location>
</feature>
<dbReference type="SUPFAM" id="SSF54631">
    <property type="entry name" value="CBS-domain pair"/>
    <property type="match status" value="1"/>
</dbReference>
<protein>
    <recommendedName>
        <fullName evidence="13 20">Inosine-5'-monophosphate dehydrogenase</fullName>
        <shortName evidence="13">IMP dehydrogenase</shortName>
        <shortName evidence="13">IMPD</shortName>
        <shortName evidence="13">IMPDH</shortName>
        <ecNumber evidence="13 20">1.1.1.205</ecNumber>
    </recommendedName>
</protein>
<dbReference type="InterPro" id="IPR013785">
    <property type="entry name" value="Aldolase_TIM"/>
</dbReference>
<evidence type="ECO:0000256" key="6">
    <source>
        <dbReference type="ARBA" id="ARBA00022749"/>
    </source>
</evidence>
<feature type="binding site" evidence="13 15">
    <location>
        <begin position="358"/>
        <end position="360"/>
    </location>
    <ligand>
        <name>IMP</name>
        <dbReference type="ChEBI" id="CHEBI:58053"/>
    </ligand>
</feature>
<dbReference type="FunFam" id="3.20.20.70:FF:000003">
    <property type="entry name" value="GMP reductase"/>
    <property type="match status" value="1"/>
</dbReference>
<keyword evidence="7 13" id="KW-0658">Purine biosynthesis</keyword>
<dbReference type="InterPro" id="IPR001093">
    <property type="entry name" value="IMP_DH_GMPRt"/>
</dbReference>
<feature type="domain" description="CBS" evidence="21">
    <location>
        <begin position="175"/>
        <end position="232"/>
    </location>
</feature>
<dbReference type="SUPFAM" id="SSF51412">
    <property type="entry name" value="Inosine monophosphate dehydrogenase (IMPDH)"/>
    <property type="match status" value="1"/>
</dbReference>
<evidence type="ECO:0000256" key="5">
    <source>
        <dbReference type="ARBA" id="ARBA00022737"/>
    </source>
</evidence>
<evidence type="ECO:0000256" key="16">
    <source>
        <dbReference type="PIRSR" id="PIRSR000130-3"/>
    </source>
</evidence>
<dbReference type="NCBIfam" id="TIGR01302">
    <property type="entry name" value="IMP_dehydrog"/>
    <property type="match status" value="1"/>
</dbReference>
<dbReference type="InterPro" id="IPR046342">
    <property type="entry name" value="CBS_dom_sf"/>
</dbReference>
<dbReference type="Pfam" id="PF00571">
    <property type="entry name" value="CBS"/>
    <property type="match status" value="2"/>
</dbReference>
<evidence type="ECO:0000256" key="18">
    <source>
        <dbReference type="PROSITE-ProRule" id="PRU00703"/>
    </source>
</evidence>
<evidence type="ECO:0000256" key="1">
    <source>
        <dbReference type="ARBA" id="ARBA00001958"/>
    </source>
</evidence>
<comment type="activity regulation">
    <text evidence="13">Mycophenolic acid (MPA) is a non-competitive inhibitor that prevents formation of the closed enzyme conformation by binding to the same site as the amobile flap. In contrast, mizoribine monophosphate (MZP) is a competitive inhibitor that induces the closed conformation. MPA is a potent inhibitor of mammalian IMPDHs but a poor inhibitor of the bacterial enzymes. MZP is a more potent inhibitor of bacterial IMPDH.</text>
</comment>
<gene>
    <name evidence="13 22" type="primary">guaB</name>
    <name evidence="22" type="ORF">ENP47_08550</name>
</gene>
<feature type="binding site" description="in other chain" evidence="13 17">
    <location>
        <position position="322"/>
    </location>
    <ligand>
        <name>K(+)</name>
        <dbReference type="ChEBI" id="CHEBI:29103"/>
        <note>ligand shared between two tetrameric partners</note>
    </ligand>
</feature>
<feature type="binding site" evidence="13">
    <location>
        <position position="492"/>
    </location>
    <ligand>
        <name>K(+)</name>
        <dbReference type="ChEBI" id="CHEBI:29103"/>
        <note>ligand shared between two tetrameric partners</note>
    </ligand>
</feature>
<feature type="active site" description="Proton acceptor" evidence="13 14">
    <location>
        <position position="423"/>
    </location>
</feature>
<evidence type="ECO:0000256" key="3">
    <source>
        <dbReference type="ARBA" id="ARBA00011881"/>
    </source>
</evidence>
<evidence type="ECO:0000256" key="20">
    <source>
        <dbReference type="RuleBase" id="RU003928"/>
    </source>
</evidence>
<evidence type="ECO:0000256" key="10">
    <source>
        <dbReference type="ARBA" id="ARBA00023027"/>
    </source>
</evidence>
<dbReference type="GO" id="GO:0046872">
    <property type="term" value="F:metal ion binding"/>
    <property type="evidence" value="ECO:0007669"/>
    <property type="project" value="UniProtKB-UniRule"/>
</dbReference>
<keyword evidence="10 13" id="KW-0520">NAD</keyword>
<comment type="caution">
    <text evidence="13">Lacks conserved residue(s) required for the propagation of feature annotation.</text>
</comment>
<dbReference type="GO" id="GO:0000166">
    <property type="term" value="F:nucleotide binding"/>
    <property type="evidence" value="ECO:0007669"/>
    <property type="project" value="UniProtKB-UniRule"/>
</dbReference>
<evidence type="ECO:0000256" key="8">
    <source>
        <dbReference type="ARBA" id="ARBA00022958"/>
    </source>
</evidence>
<sequence length="511" mass="54938">MTVTSDSIPVPMTDVPTLDEVLAEKLVGIGLTFDDVLLVPAESAVLPKDVDTRTRLTRRIELNIPIVSAAMDTVTEARMAIALAREGGIGIIHRNLSIEEQVAEVDKVKRSESGMIVEPVTLRPTDKVRDALAVMERYHISGVPITDEQGRLVGILTNRDLRFEDDLDQPVANLMTKENLITAPVGTTLDEAREILHKYKIEKLPVVDERGILKGLITVKDIQKRIQYPNATKDAQGRLRVGAAVGVGPESLERAAALVEEGVDVLVVDTAHGHSRAVIEIVKAIKSRWDVDVIAGNIATGEAARALIEAGADAVKVGVGPGSICTTRVVAGVGVPQITAIMDVARVARAYGVPVIADGGIQYSGDIAKAIAAGADTVMLGSLLAGVDESPGEVILYQGERFKEYRGMGSIGAMKARSYSKDRYFQQDVDSIAKLVPEGIEGRVPYKGPLANVVYQLVGGLRAAMGYCGARTIRELQEKARFIQMTNAGLRESHPHDVIITKEAPNYRLSP</sequence>
<evidence type="ECO:0000256" key="7">
    <source>
        <dbReference type="ARBA" id="ARBA00022755"/>
    </source>
</evidence>
<dbReference type="Pfam" id="PF00478">
    <property type="entry name" value="IMPDH"/>
    <property type="match status" value="1"/>
</dbReference>
<evidence type="ECO:0000313" key="22">
    <source>
        <dbReference type="EMBL" id="HEF65631.1"/>
    </source>
</evidence>